<dbReference type="RefSeq" id="WP_237029069.1">
    <property type="nucleotide sequence ID" value="NZ_CP016368.1"/>
</dbReference>
<dbReference type="PRINTS" id="PR01488">
    <property type="entry name" value="RTXTOXINA"/>
</dbReference>
<evidence type="ECO:0000256" key="6">
    <source>
        <dbReference type="ARBA" id="ARBA00023026"/>
    </source>
</evidence>
<dbReference type="AlphaFoldDB" id="A0A1L3IB08"/>
<dbReference type="InterPro" id="IPR011049">
    <property type="entry name" value="Serralysin-like_metalloprot_C"/>
</dbReference>
<dbReference type="InterPro" id="IPR003995">
    <property type="entry name" value="RTX_toxin_determinant-A"/>
</dbReference>
<evidence type="ECO:0000256" key="2">
    <source>
        <dbReference type="ARBA" id="ARBA00004613"/>
    </source>
</evidence>
<sequence length="731" mass="73241">MDLQFAGRFGANDQLLDSDLRDLELHQGANGAVQLFAVSGLNGGIASYGLGRGAPVLRDSLYHRALGLAGGEATLAEIGGETRLLMEGSTRSALAFHQIGGTGQLSAQQQASLPGAGAAGLTATVAGDLSGGGSVVYGLANGQLSGWQLSAGGTPGAEVATRGAATAYARPGAVALELADLGGSAQVLLLADRIEQGVQSYRVDAATGALSVADSLGAADGLGLAEPTAVESFTAFGSSWVVVAAAGSGSLSLIALAANGQMSLSDHVLDTAATRFGGVTALEVVEVAGEVLVLAAGSDDGLALFRILPEGQLVHVMSLAQASGTEDAGLGLENVTALAAAVVGGGLQIFASSGRAEGLSQFTLSLAELGDVITTAGGRISGTSGADVLAGGIGAVLNGGAGADVFVLRPAEEGRSGSLRISDFEAGQDSLDLSGFDGLRSLEGLQIRSRSDGATLTHQAADGSRTEVVVQSRDGDSLDAADLFADGFVFADRMLPPAEAPDPMRYGSGGADRLTARSAGDQINGLGGNDTLLGGDGRDSLWGDDGHDRLIGGKGVDRLRGQAGNDVLLGQDARDLLVGGLGRDTLDGGRGGDRLLGGADADLLRGGGENDLLRGGAQGDRLLGQSGRDKLFGQKGNDLLDGGGGHDTLTGGAGADVFVFGAGHGSDRIRDFTQGEDVIHLGRLARAGISEDMSDLTLQQQGDHTRILTGAGDILLLNQSAAELSADDFIF</sequence>
<dbReference type="KEGG" id="php:PhaeoP97_04010"/>
<keyword evidence="7" id="KW-0472">Membrane</keyword>
<reference evidence="9" key="1">
    <citation type="submission" date="2016-07" db="EMBL/GenBank/DDBJ databases">
        <title>Phaeobacter portensis sp. nov., a tropodithietic acid producing bacterium isolated from a German harbor.</title>
        <authorList>
            <person name="Freese H.M."/>
            <person name="Bunk B."/>
            <person name="Breider S."/>
            <person name="Brinkhoff T."/>
        </authorList>
    </citation>
    <scope>NUCLEOTIDE SEQUENCE [LARGE SCALE GENOMIC DNA]</scope>
    <source>
        <strain evidence="9">P97</strain>
        <plasmid evidence="9">pp97_d</plasmid>
    </source>
</reference>
<evidence type="ECO:0000256" key="1">
    <source>
        <dbReference type="ARBA" id="ARBA00004370"/>
    </source>
</evidence>
<dbReference type="PRINTS" id="PR00313">
    <property type="entry name" value="CABNDNGRPT"/>
</dbReference>
<dbReference type="InterPro" id="IPR050557">
    <property type="entry name" value="RTX_toxin/Mannuronan_C5-epim"/>
</dbReference>
<dbReference type="Pfam" id="PF00353">
    <property type="entry name" value="HemolysinCabind"/>
    <property type="match status" value="5"/>
</dbReference>
<evidence type="ECO:0000313" key="9">
    <source>
        <dbReference type="Proteomes" id="UP000183859"/>
    </source>
</evidence>
<evidence type="ECO:0000256" key="3">
    <source>
        <dbReference type="ARBA" id="ARBA00022525"/>
    </source>
</evidence>
<dbReference type="InterPro" id="IPR001343">
    <property type="entry name" value="Hemolysn_Ca-bd"/>
</dbReference>
<evidence type="ECO:0000256" key="5">
    <source>
        <dbReference type="ARBA" id="ARBA00022737"/>
    </source>
</evidence>
<dbReference type="Proteomes" id="UP000183859">
    <property type="component" value="Plasmid pP97_d"/>
</dbReference>
<keyword evidence="3" id="KW-0964">Secreted</keyword>
<protein>
    <submittedName>
        <fullName evidence="8">Hemolysin-type calcium-binding protein repeat protein (2 copies)</fullName>
    </submittedName>
</protein>
<dbReference type="EMBL" id="CP016368">
    <property type="protein sequence ID" value="APG49360.1"/>
    <property type="molecule type" value="Genomic_DNA"/>
</dbReference>
<dbReference type="SUPFAM" id="SSF51120">
    <property type="entry name" value="beta-Roll"/>
    <property type="match status" value="2"/>
</dbReference>
<dbReference type="GO" id="GO:0005509">
    <property type="term" value="F:calcium ion binding"/>
    <property type="evidence" value="ECO:0007669"/>
    <property type="project" value="InterPro"/>
</dbReference>
<organism evidence="8 9">
    <name type="scientific">Phaeobacter porticola</name>
    <dbReference type="NCBI Taxonomy" id="1844006"/>
    <lineage>
        <taxon>Bacteria</taxon>
        <taxon>Pseudomonadati</taxon>
        <taxon>Pseudomonadota</taxon>
        <taxon>Alphaproteobacteria</taxon>
        <taxon>Rhodobacterales</taxon>
        <taxon>Roseobacteraceae</taxon>
        <taxon>Phaeobacter</taxon>
    </lineage>
</organism>
<dbReference type="Gene3D" id="2.150.10.10">
    <property type="entry name" value="Serralysin-like metalloprotease, C-terminal"/>
    <property type="match status" value="4"/>
</dbReference>
<evidence type="ECO:0000313" key="8">
    <source>
        <dbReference type="EMBL" id="APG49360.1"/>
    </source>
</evidence>
<proteinExistence type="predicted"/>
<gene>
    <name evidence="8" type="ORF">PhaeoP97_04010</name>
</gene>
<dbReference type="GO" id="GO:0090729">
    <property type="term" value="F:toxin activity"/>
    <property type="evidence" value="ECO:0007669"/>
    <property type="project" value="UniProtKB-KW"/>
</dbReference>
<evidence type="ECO:0000256" key="7">
    <source>
        <dbReference type="ARBA" id="ARBA00023136"/>
    </source>
</evidence>
<keyword evidence="4" id="KW-0800">Toxin</keyword>
<keyword evidence="8" id="KW-0614">Plasmid</keyword>
<evidence type="ECO:0000256" key="4">
    <source>
        <dbReference type="ARBA" id="ARBA00022656"/>
    </source>
</evidence>
<keyword evidence="9" id="KW-1185">Reference proteome</keyword>
<comment type="subcellular location">
    <subcellularLocation>
        <location evidence="1">Membrane</location>
    </subcellularLocation>
    <subcellularLocation>
        <location evidence="2">Secreted</location>
    </subcellularLocation>
</comment>
<keyword evidence="5" id="KW-0677">Repeat</keyword>
<dbReference type="PROSITE" id="PS00330">
    <property type="entry name" value="HEMOLYSIN_CALCIUM"/>
    <property type="match status" value="2"/>
</dbReference>
<dbReference type="GO" id="GO:0016020">
    <property type="term" value="C:membrane"/>
    <property type="evidence" value="ECO:0007669"/>
    <property type="project" value="UniProtKB-SubCell"/>
</dbReference>
<dbReference type="InterPro" id="IPR018511">
    <property type="entry name" value="Hemolysin-typ_Ca-bd_CS"/>
</dbReference>
<keyword evidence="6" id="KW-0843">Virulence</keyword>
<geneLocation type="plasmid" evidence="9">
    <name>pp97_d</name>
</geneLocation>
<dbReference type="GO" id="GO:0005576">
    <property type="term" value="C:extracellular region"/>
    <property type="evidence" value="ECO:0007669"/>
    <property type="project" value="UniProtKB-SubCell"/>
</dbReference>
<dbReference type="PANTHER" id="PTHR38340">
    <property type="entry name" value="S-LAYER PROTEIN"/>
    <property type="match status" value="1"/>
</dbReference>
<accession>A0A1L3IB08</accession>
<name>A0A1L3IB08_9RHOB</name>
<dbReference type="PANTHER" id="PTHR38340:SF1">
    <property type="entry name" value="S-LAYER PROTEIN"/>
    <property type="match status" value="1"/>
</dbReference>